<gene>
    <name evidence="2" type="ORF">GCM10009824_05730</name>
</gene>
<keyword evidence="3" id="KW-1185">Reference proteome</keyword>
<feature type="transmembrane region" description="Helical" evidence="1">
    <location>
        <begin position="7"/>
        <end position="32"/>
    </location>
</feature>
<evidence type="ECO:0000256" key="1">
    <source>
        <dbReference type="SAM" id="Phobius"/>
    </source>
</evidence>
<organism evidence="2 3">
    <name type="scientific">Kocuria atrinae</name>
    <dbReference type="NCBI Taxonomy" id="592377"/>
    <lineage>
        <taxon>Bacteria</taxon>
        <taxon>Bacillati</taxon>
        <taxon>Actinomycetota</taxon>
        <taxon>Actinomycetes</taxon>
        <taxon>Micrococcales</taxon>
        <taxon>Micrococcaceae</taxon>
        <taxon>Kocuria</taxon>
    </lineage>
</organism>
<evidence type="ECO:0000313" key="3">
    <source>
        <dbReference type="Proteomes" id="UP001500166"/>
    </source>
</evidence>
<keyword evidence="1" id="KW-0472">Membrane</keyword>
<dbReference type="Proteomes" id="UP001500166">
    <property type="component" value="Unassembled WGS sequence"/>
</dbReference>
<keyword evidence="1" id="KW-0812">Transmembrane</keyword>
<proteinExistence type="predicted"/>
<comment type="caution">
    <text evidence="2">The sequence shown here is derived from an EMBL/GenBank/DDBJ whole genome shotgun (WGS) entry which is preliminary data.</text>
</comment>
<sequence length="139" mass="14273">MKAQWKAVVIALGGMLVGVGLVLAIVTPLFGFEYAVGGAGPLAGGIISTSLTTQGLTEAGIAAAVVVVPSLVLMLQSLPSMPLTNYLLRSYAFKLRDRGDLKQLGSSAPSDSTASLSSRTGFWSAATALESPWQPSFAS</sequence>
<keyword evidence="1" id="KW-1133">Transmembrane helix</keyword>
<name>A0ABN2XGL4_9MICC</name>
<dbReference type="EMBL" id="BAAAQA010000003">
    <property type="protein sequence ID" value="GAA2110823.1"/>
    <property type="molecule type" value="Genomic_DNA"/>
</dbReference>
<protein>
    <submittedName>
        <fullName evidence="2">Uncharacterized protein</fullName>
    </submittedName>
</protein>
<evidence type="ECO:0000313" key="2">
    <source>
        <dbReference type="EMBL" id="GAA2110823.1"/>
    </source>
</evidence>
<accession>A0ABN2XGL4</accession>
<feature type="transmembrane region" description="Helical" evidence="1">
    <location>
        <begin position="61"/>
        <end position="88"/>
    </location>
</feature>
<reference evidence="2 3" key="1">
    <citation type="journal article" date="2019" name="Int. J. Syst. Evol. Microbiol.">
        <title>The Global Catalogue of Microorganisms (GCM) 10K type strain sequencing project: providing services to taxonomists for standard genome sequencing and annotation.</title>
        <authorList>
            <consortium name="The Broad Institute Genomics Platform"/>
            <consortium name="The Broad Institute Genome Sequencing Center for Infectious Disease"/>
            <person name="Wu L."/>
            <person name="Ma J."/>
        </authorList>
    </citation>
    <scope>NUCLEOTIDE SEQUENCE [LARGE SCALE GENOMIC DNA]</scope>
    <source>
        <strain evidence="2 3">JCM 15914</strain>
    </source>
</reference>
<dbReference type="RefSeq" id="WP_344223549.1">
    <property type="nucleotide sequence ID" value="NZ_BAAAQA010000003.1"/>
</dbReference>